<comment type="caution">
    <text evidence="3">The sequence shown here is derived from an EMBL/GenBank/DDBJ whole genome shotgun (WGS) entry which is preliminary data.</text>
</comment>
<dbReference type="PANTHER" id="PTHR13015">
    <property type="entry name" value="PROTEIN AD-016-RELATED"/>
    <property type="match status" value="1"/>
</dbReference>
<dbReference type="GO" id="GO:0006887">
    <property type="term" value="P:exocytosis"/>
    <property type="evidence" value="ECO:0007669"/>
    <property type="project" value="TreeGrafter"/>
</dbReference>
<dbReference type="InterPro" id="IPR019309">
    <property type="entry name" value="WASHC3"/>
</dbReference>
<dbReference type="VEuPathDB" id="AmoebaDB:NF0012170"/>
<dbReference type="AlphaFoldDB" id="A0A6A5CEZ5"/>
<evidence type="ECO:0000256" key="2">
    <source>
        <dbReference type="SAM" id="MobiDB-lite"/>
    </source>
</evidence>
<protein>
    <submittedName>
        <fullName evidence="3">Uncharacterized protein</fullName>
    </submittedName>
</protein>
<gene>
    <name evidence="3" type="ORF">FDP41_000203</name>
</gene>
<dbReference type="Pfam" id="PF10152">
    <property type="entry name" value="CCDC53"/>
    <property type="match status" value="1"/>
</dbReference>
<evidence type="ECO:0000313" key="3">
    <source>
        <dbReference type="EMBL" id="KAF0985164.1"/>
    </source>
</evidence>
<reference evidence="3 4" key="1">
    <citation type="journal article" date="2019" name="Sci. Rep.">
        <title>Nanopore sequencing improves the draft genome of the human pathogenic amoeba Naegleria fowleri.</title>
        <authorList>
            <person name="Liechti N."/>
            <person name="Schurch N."/>
            <person name="Bruggmann R."/>
            <person name="Wittwer M."/>
        </authorList>
    </citation>
    <scope>NUCLEOTIDE SEQUENCE [LARGE SCALE GENOMIC DNA]</scope>
    <source>
        <strain evidence="3 4">ATCC 30894</strain>
    </source>
</reference>
<dbReference type="VEuPathDB" id="AmoebaDB:FDP41_000203"/>
<dbReference type="EMBL" id="VFQX01000001">
    <property type="protein sequence ID" value="KAF0985164.1"/>
    <property type="molecule type" value="Genomic_DNA"/>
</dbReference>
<dbReference type="PANTHER" id="PTHR13015:SF0">
    <property type="entry name" value="WASH COMPLEX SUBUNIT 3"/>
    <property type="match status" value="1"/>
</dbReference>
<feature type="region of interest" description="Disordered" evidence="2">
    <location>
        <begin position="1"/>
        <end position="26"/>
    </location>
</feature>
<organism evidence="3 4">
    <name type="scientific">Naegleria fowleri</name>
    <name type="common">Brain eating amoeba</name>
    <dbReference type="NCBI Taxonomy" id="5763"/>
    <lineage>
        <taxon>Eukaryota</taxon>
        <taxon>Discoba</taxon>
        <taxon>Heterolobosea</taxon>
        <taxon>Tetramitia</taxon>
        <taxon>Eutetramitia</taxon>
        <taxon>Vahlkampfiidae</taxon>
        <taxon>Naegleria</taxon>
    </lineage>
</organism>
<feature type="region of interest" description="Disordered" evidence="2">
    <location>
        <begin position="245"/>
        <end position="283"/>
    </location>
</feature>
<feature type="compositionally biased region" description="Pro residues" evidence="2">
    <location>
        <begin position="139"/>
        <end position="168"/>
    </location>
</feature>
<sequence length="283" mass="30115">MSNPTLGSTINPNTPTSQISKTSSKSFLPPPQLIPIDYYKTLDIVNNFTIQMVQTMNSFAFSCESKLSKVSSQIHHVEIILALLEKKLHSVDGMKERMEQWMSGMNHAVQGCSSNTCSANVTTQPTPPPSASNTTCNNIPPPPLTSNTGVPPPPPPTFSSSIPPPPPGSLLMSNTVPPPPSPSSATNGVPPPPNPSTVMTVPIPSEDSSGGNTDIPTCEQDPRLANYFRLLNKIGVPKPQIARKMEMDGLDPSLLDTPNAPSPLGVYVPPPKSESESDNDDSD</sequence>
<comment type="similarity">
    <text evidence="1">Belongs to the CCDC53 family.</text>
</comment>
<keyword evidence="4" id="KW-1185">Reference proteome</keyword>
<feature type="region of interest" description="Disordered" evidence="2">
    <location>
        <begin position="116"/>
        <end position="213"/>
    </location>
</feature>
<dbReference type="OMA" id="NTCSANV"/>
<evidence type="ECO:0000256" key="1">
    <source>
        <dbReference type="ARBA" id="ARBA00006290"/>
    </source>
</evidence>
<name>A0A6A5CEZ5_NAEFO</name>
<dbReference type="GeneID" id="68107421"/>
<proteinExistence type="inferred from homology"/>
<dbReference type="VEuPathDB" id="AmoebaDB:NfTy_024980"/>
<dbReference type="GO" id="GO:0071203">
    <property type="term" value="C:WASH complex"/>
    <property type="evidence" value="ECO:0007669"/>
    <property type="project" value="InterPro"/>
</dbReference>
<dbReference type="RefSeq" id="XP_044569877.1">
    <property type="nucleotide sequence ID" value="XM_044705180.1"/>
</dbReference>
<dbReference type="OrthoDB" id="268027at2759"/>
<dbReference type="Proteomes" id="UP000444721">
    <property type="component" value="Unassembled WGS sequence"/>
</dbReference>
<accession>A0A6A5CEZ5</accession>
<evidence type="ECO:0000313" key="4">
    <source>
        <dbReference type="Proteomes" id="UP000444721"/>
    </source>
</evidence>
<dbReference type="GO" id="GO:0030041">
    <property type="term" value="P:actin filament polymerization"/>
    <property type="evidence" value="ECO:0007669"/>
    <property type="project" value="TreeGrafter"/>
</dbReference>